<dbReference type="Proteomes" id="UP001218218">
    <property type="component" value="Unassembled WGS sequence"/>
</dbReference>
<comment type="caution">
    <text evidence="1">The sequence shown here is derived from an EMBL/GenBank/DDBJ whole genome shotgun (WGS) entry which is preliminary data.</text>
</comment>
<gene>
    <name evidence="1" type="ORF">DFH08DRAFT_637860</name>
</gene>
<dbReference type="AlphaFoldDB" id="A0AAD7ELB1"/>
<sequence length="60" mass="6832">MGIHLTLSEPFIPPNHTSAAAHPDFIQDYITKEHTGHQYTGLFSCSCLKQLIRYFRTSPL</sequence>
<name>A0AAD7ELB1_9AGAR</name>
<evidence type="ECO:0000313" key="2">
    <source>
        <dbReference type="Proteomes" id="UP001218218"/>
    </source>
</evidence>
<evidence type="ECO:0000313" key="1">
    <source>
        <dbReference type="EMBL" id="KAJ7336792.1"/>
    </source>
</evidence>
<keyword evidence="2" id="KW-1185">Reference proteome</keyword>
<dbReference type="EMBL" id="JARIHO010000030">
    <property type="protein sequence ID" value="KAJ7336792.1"/>
    <property type="molecule type" value="Genomic_DNA"/>
</dbReference>
<reference evidence="1" key="1">
    <citation type="submission" date="2023-03" db="EMBL/GenBank/DDBJ databases">
        <title>Massive genome expansion in bonnet fungi (Mycena s.s.) driven by repeated elements and novel gene families across ecological guilds.</title>
        <authorList>
            <consortium name="Lawrence Berkeley National Laboratory"/>
            <person name="Harder C.B."/>
            <person name="Miyauchi S."/>
            <person name="Viragh M."/>
            <person name="Kuo A."/>
            <person name="Thoen E."/>
            <person name="Andreopoulos B."/>
            <person name="Lu D."/>
            <person name="Skrede I."/>
            <person name="Drula E."/>
            <person name="Henrissat B."/>
            <person name="Morin E."/>
            <person name="Kohler A."/>
            <person name="Barry K."/>
            <person name="LaButti K."/>
            <person name="Morin E."/>
            <person name="Salamov A."/>
            <person name="Lipzen A."/>
            <person name="Mereny Z."/>
            <person name="Hegedus B."/>
            <person name="Baldrian P."/>
            <person name="Stursova M."/>
            <person name="Weitz H."/>
            <person name="Taylor A."/>
            <person name="Grigoriev I.V."/>
            <person name="Nagy L.G."/>
            <person name="Martin F."/>
            <person name="Kauserud H."/>
        </authorList>
    </citation>
    <scope>NUCLEOTIDE SEQUENCE</scope>
    <source>
        <strain evidence="1">CBHHK002</strain>
    </source>
</reference>
<organism evidence="1 2">
    <name type="scientific">Mycena albidolilacea</name>
    <dbReference type="NCBI Taxonomy" id="1033008"/>
    <lineage>
        <taxon>Eukaryota</taxon>
        <taxon>Fungi</taxon>
        <taxon>Dikarya</taxon>
        <taxon>Basidiomycota</taxon>
        <taxon>Agaricomycotina</taxon>
        <taxon>Agaricomycetes</taxon>
        <taxon>Agaricomycetidae</taxon>
        <taxon>Agaricales</taxon>
        <taxon>Marasmiineae</taxon>
        <taxon>Mycenaceae</taxon>
        <taxon>Mycena</taxon>
    </lineage>
</organism>
<accession>A0AAD7ELB1</accession>
<proteinExistence type="predicted"/>
<feature type="non-terminal residue" evidence="1">
    <location>
        <position position="60"/>
    </location>
</feature>
<protein>
    <submittedName>
        <fullName evidence="1">Uncharacterized protein</fullName>
    </submittedName>
</protein>